<name>A0A543E004_9PSEU</name>
<dbReference type="GO" id="GO:0003700">
    <property type="term" value="F:DNA-binding transcription factor activity"/>
    <property type="evidence" value="ECO:0007669"/>
    <property type="project" value="TreeGrafter"/>
</dbReference>
<dbReference type="Pfam" id="PF00440">
    <property type="entry name" value="TetR_N"/>
    <property type="match status" value="1"/>
</dbReference>
<dbReference type="Gene3D" id="1.10.357.10">
    <property type="entry name" value="Tetracycline Repressor, domain 2"/>
    <property type="match status" value="1"/>
</dbReference>
<sequence>MYSWQVPPTRGPGERAGLTRDLVLDAATDLIAERGAVTMRAVAQRLGVAPNALYSHVADKTELVDGVLDRVLAQVDAPRGGGNPLAALHRIMSSTHEVLLRHPQLVPAFLARQGSRGPNAQHLGVVTLEHLAAAGVTGDAAREALRVLIVYAIGFAAFDGDGDGERPLTGDELRGSFERGLDWLLAGIAGR</sequence>
<reference evidence="6 7" key="1">
    <citation type="submission" date="2019-06" db="EMBL/GenBank/DDBJ databases">
        <title>Sequencing the genomes of 1000 actinobacteria strains.</title>
        <authorList>
            <person name="Klenk H.-P."/>
        </authorList>
    </citation>
    <scope>NUCLEOTIDE SEQUENCE [LARGE SCALE GENOMIC DNA]</scope>
    <source>
        <strain evidence="6 7">DSM 45301</strain>
    </source>
</reference>
<evidence type="ECO:0000256" key="2">
    <source>
        <dbReference type="ARBA" id="ARBA00023125"/>
    </source>
</evidence>
<keyword evidence="7" id="KW-1185">Reference proteome</keyword>
<dbReference type="EMBL" id="VFPA01000001">
    <property type="protein sequence ID" value="TQM14931.1"/>
    <property type="molecule type" value="Genomic_DNA"/>
</dbReference>
<evidence type="ECO:0000259" key="5">
    <source>
        <dbReference type="PROSITE" id="PS50977"/>
    </source>
</evidence>
<keyword evidence="3" id="KW-0804">Transcription</keyword>
<dbReference type="PROSITE" id="PS50977">
    <property type="entry name" value="HTH_TETR_2"/>
    <property type="match status" value="1"/>
</dbReference>
<evidence type="ECO:0000256" key="3">
    <source>
        <dbReference type="ARBA" id="ARBA00023163"/>
    </source>
</evidence>
<evidence type="ECO:0000256" key="1">
    <source>
        <dbReference type="ARBA" id="ARBA00023015"/>
    </source>
</evidence>
<evidence type="ECO:0000313" key="7">
    <source>
        <dbReference type="Proteomes" id="UP000315677"/>
    </source>
</evidence>
<keyword evidence="1" id="KW-0805">Transcription regulation</keyword>
<dbReference type="InterPro" id="IPR001647">
    <property type="entry name" value="HTH_TetR"/>
</dbReference>
<feature type="DNA-binding region" description="H-T-H motif" evidence="4">
    <location>
        <begin position="38"/>
        <end position="57"/>
    </location>
</feature>
<feature type="domain" description="HTH tetR-type" evidence="5">
    <location>
        <begin position="17"/>
        <end position="75"/>
    </location>
</feature>
<organism evidence="6 7">
    <name type="scientific">Pseudonocardia kunmingensis</name>
    <dbReference type="NCBI Taxonomy" id="630975"/>
    <lineage>
        <taxon>Bacteria</taxon>
        <taxon>Bacillati</taxon>
        <taxon>Actinomycetota</taxon>
        <taxon>Actinomycetes</taxon>
        <taxon>Pseudonocardiales</taxon>
        <taxon>Pseudonocardiaceae</taxon>
        <taxon>Pseudonocardia</taxon>
    </lineage>
</organism>
<dbReference type="PANTHER" id="PTHR30055:SF151">
    <property type="entry name" value="TRANSCRIPTIONAL REGULATORY PROTEIN"/>
    <property type="match status" value="1"/>
</dbReference>
<dbReference type="PANTHER" id="PTHR30055">
    <property type="entry name" value="HTH-TYPE TRANSCRIPTIONAL REGULATOR RUTR"/>
    <property type="match status" value="1"/>
</dbReference>
<keyword evidence="2 4" id="KW-0238">DNA-binding</keyword>
<dbReference type="SUPFAM" id="SSF46689">
    <property type="entry name" value="Homeodomain-like"/>
    <property type="match status" value="1"/>
</dbReference>
<dbReference type="Proteomes" id="UP000315677">
    <property type="component" value="Unassembled WGS sequence"/>
</dbReference>
<accession>A0A543E004</accession>
<dbReference type="SUPFAM" id="SSF48498">
    <property type="entry name" value="Tetracyclin repressor-like, C-terminal domain"/>
    <property type="match status" value="1"/>
</dbReference>
<dbReference type="InterPro" id="IPR036271">
    <property type="entry name" value="Tet_transcr_reg_TetR-rel_C_sf"/>
</dbReference>
<proteinExistence type="predicted"/>
<dbReference type="InterPro" id="IPR009057">
    <property type="entry name" value="Homeodomain-like_sf"/>
</dbReference>
<evidence type="ECO:0000313" key="6">
    <source>
        <dbReference type="EMBL" id="TQM14931.1"/>
    </source>
</evidence>
<dbReference type="InterPro" id="IPR050109">
    <property type="entry name" value="HTH-type_TetR-like_transc_reg"/>
</dbReference>
<dbReference type="AlphaFoldDB" id="A0A543E004"/>
<evidence type="ECO:0000256" key="4">
    <source>
        <dbReference type="PROSITE-ProRule" id="PRU00335"/>
    </source>
</evidence>
<gene>
    <name evidence="6" type="ORF">FB558_1710</name>
</gene>
<dbReference type="GO" id="GO:0000976">
    <property type="term" value="F:transcription cis-regulatory region binding"/>
    <property type="evidence" value="ECO:0007669"/>
    <property type="project" value="TreeGrafter"/>
</dbReference>
<protein>
    <submittedName>
        <fullName evidence="6">TetR family transcriptional regulator</fullName>
    </submittedName>
</protein>
<comment type="caution">
    <text evidence="6">The sequence shown here is derived from an EMBL/GenBank/DDBJ whole genome shotgun (WGS) entry which is preliminary data.</text>
</comment>